<gene>
    <name evidence="1" type="ORF">FBF48_11045</name>
</gene>
<evidence type="ECO:0000313" key="1">
    <source>
        <dbReference type="EMBL" id="TNF64139.1"/>
    </source>
</evidence>
<dbReference type="Gene3D" id="1.10.287.950">
    <property type="entry name" value="Methyl-accepting chemotaxis protein"/>
    <property type="match status" value="1"/>
</dbReference>
<feature type="non-terminal residue" evidence="1">
    <location>
        <position position="1"/>
    </location>
</feature>
<comment type="caution">
    <text evidence="1">The sequence shown here is derived from an EMBL/GenBank/DDBJ whole genome shotgun (WGS) entry which is preliminary data.</text>
</comment>
<dbReference type="Proteomes" id="UP000308186">
    <property type="component" value="Unassembled WGS sequence"/>
</dbReference>
<sequence>ETMVKASTDVQEGLQLTEETSRKFASIIESLRNIAPKMEDISASAQEMSAVVEEVSATAIELSDHAKLNAAATEEV</sequence>
<protein>
    <submittedName>
        <fullName evidence="1">Methyl-accepting chemotaxis protein</fullName>
    </submittedName>
</protein>
<evidence type="ECO:0000313" key="2">
    <source>
        <dbReference type="Proteomes" id="UP000308186"/>
    </source>
</evidence>
<organism evidence="1 2">
    <name type="scientific">Streptococcus salivarius</name>
    <dbReference type="NCBI Taxonomy" id="1304"/>
    <lineage>
        <taxon>Bacteria</taxon>
        <taxon>Bacillati</taxon>
        <taxon>Bacillota</taxon>
        <taxon>Bacilli</taxon>
        <taxon>Lactobacillales</taxon>
        <taxon>Streptococcaceae</taxon>
        <taxon>Streptococcus</taxon>
    </lineage>
</organism>
<reference evidence="1 2" key="1">
    <citation type="submission" date="2019-06" db="EMBL/GenBank/DDBJ databases">
        <title>Genome Announcement To Ensure Probiotic Safety of Streptococcus salivarius UBSS01.</title>
        <authorList>
            <person name="Sulthana A."/>
            <person name="Lakshmi S.G."/>
            <person name="Madempudi R.S."/>
        </authorList>
    </citation>
    <scope>NUCLEOTIDE SEQUENCE [LARGE SCALE GENOMIC DNA]</scope>
    <source>
        <strain evidence="1 2">UBSS01</strain>
    </source>
</reference>
<accession>A0AAX2UZF1</accession>
<feature type="non-terminal residue" evidence="1">
    <location>
        <position position="76"/>
    </location>
</feature>
<name>A0AAX2UZF1_STRSL</name>
<dbReference type="AlphaFoldDB" id="A0AAX2UZF1"/>
<dbReference type="SUPFAM" id="SSF58104">
    <property type="entry name" value="Methyl-accepting chemotaxis protein (MCP) signaling domain"/>
    <property type="match status" value="1"/>
</dbReference>
<proteinExistence type="predicted"/>
<dbReference type="EMBL" id="VDCW01000157">
    <property type="protein sequence ID" value="TNF64139.1"/>
    <property type="molecule type" value="Genomic_DNA"/>
</dbReference>